<keyword evidence="2" id="KW-1185">Reference proteome</keyword>
<proteinExistence type="predicted"/>
<evidence type="ECO:0000313" key="1">
    <source>
        <dbReference type="EMBL" id="KAK6167142.1"/>
    </source>
</evidence>
<accession>A0AAN8FZ41</accession>
<dbReference type="EMBL" id="JAZGQO010000018">
    <property type="protein sequence ID" value="KAK6167142.1"/>
    <property type="molecule type" value="Genomic_DNA"/>
</dbReference>
<dbReference type="Proteomes" id="UP001347796">
    <property type="component" value="Unassembled WGS sequence"/>
</dbReference>
<dbReference type="AlphaFoldDB" id="A0AAN8FZ41"/>
<evidence type="ECO:0000313" key="2">
    <source>
        <dbReference type="Proteomes" id="UP001347796"/>
    </source>
</evidence>
<name>A0AAN8FZ41_PATCE</name>
<sequence length="212" mass="24309">MSLIYKDRAHHGQSSVYFLNMIDMRSSDKTCIFSTLSYLSNLAHNHKLPAIITFDQPLFWKASEILNDLNDDNDLKNIVLMLGSFHTLMNLLGAIGTLMDGAGLREVLQVIYGENTVEHMLHGRAVQRALRGFLTFDKCLTQYLVRLISVDDEQFGQTIDTLNQKYESINRETVESLTEDETFMRVLEVMNSKKNKLLLSPRRVNYGLVFNI</sequence>
<dbReference type="PANTHER" id="PTHR46704">
    <property type="entry name" value="CXC DOMAIN-CONTAINING PROTEIN-RELATED"/>
    <property type="match status" value="1"/>
</dbReference>
<organism evidence="1 2">
    <name type="scientific">Patella caerulea</name>
    <name type="common">Rayed Mediterranean limpet</name>
    <dbReference type="NCBI Taxonomy" id="87958"/>
    <lineage>
        <taxon>Eukaryota</taxon>
        <taxon>Metazoa</taxon>
        <taxon>Spiralia</taxon>
        <taxon>Lophotrochozoa</taxon>
        <taxon>Mollusca</taxon>
        <taxon>Gastropoda</taxon>
        <taxon>Patellogastropoda</taxon>
        <taxon>Patelloidea</taxon>
        <taxon>Patellidae</taxon>
        <taxon>Patella</taxon>
    </lineage>
</organism>
<gene>
    <name evidence="1" type="ORF">SNE40_021240</name>
</gene>
<comment type="caution">
    <text evidence="1">The sequence shown here is derived from an EMBL/GenBank/DDBJ whole genome shotgun (WGS) entry which is preliminary data.</text>
</comment>
<protein>
    <submittedName>
        <fullName evidence="1">Uncharacterized protein</fullName>
    </submittedName>
</protein>
<reference evidence="1 2" key="1">
    <citation type="submission" date="2024-01" db="EMBL/GenBank/DDBJ databases">
        <title>The genome of the rayed Mediterranean limpet Patella caerulea (Linnaeus, 1758).</title>
        <authorList>
            <person name="Anh-Thu Weber A."/>
            <person name="Halstead-Nussloch G."/>
        </authorList>
    </citation>
    <scope>NUCLEOTIDE SEQUENCE [LARGE SCALE GENOMIC DNA]</scope>
    <source>
        <strain evidence="1">AATW-2023a</strain>
        <tissue evidence="1">Whole specimen</tissue>
    </source>
</reference>
<dbReference type="PANTHER" id="PTHR46704:SF1">
    <property type="entry name" value="TELOMERE LENGTH REGULATION PROTEIN TEL2 HOMOLOG"/>
    <property type="match status" value="1"/>
</dbReference>